<dbReference type="EMBL" id="AP025292">
    <property type="protein sequence ID" value="BDC99613.1"/>
    <property type="molecule type" value="Genomic_DNA"/>
</dbReference>
<proteinExistence type="predicted"/>
<evidence type="ECO:0000313" key="2">
    <source>
        <dbReference type="Proteomes" id="UP001354989"/>
    </source>
</evidence>
<gene>
    <name evidence="1" type="ORF">PEPS_18940</name>
</gene>
<dbReference type="Pfam" id="PF21857">
    <property type="entry name" value="DUF6913"/>
    <property type="match status" value="1"/>
</dbReference>
<protein>
    <submittedName>
        <fullName evidence="1">Uncharacterized protein</fullName>
    </submittedName>
</protein>
<reference evidence="1 2" key="1">
    <citation type="submission" date="2021-12" db="EMBL/GenBank/DDBJ databases">
        <title>Genome sequencing of bacteria with rrn-lacking chromosome and rrn-plasmid.</title>
        <authorList>
            <person name="Anda M."/>
            <person name="Iwasaki W."/>
        </authorList>
    </citation>
    <scope>NUCLEOTIDE SEQUENCE [LARGE SCALE GENOMIC DNA]</scope>
    <source>
        <strain evidence="1 2">NBRC 101262</strain>
    </source>
</reference>
<name>A0ABN6L905_9BACT</name>
<organism evidence="1 2">
    <name type="scientific">Persicobacter psychrovividus</name>
    <dbReference type="NCBI Taxonomy" id="387638"/>
    <lineage>
        <taxon>Bacteria</taxon>
        <taxon>Pseudomonadati</taxon>
        <taxon>Bacteroidota</taxon>
        <taxon>Cytophagia</taxon>
        <taxon>Cytophagales</taxon>
        <taxon>Persicobacteraceae</taxon>
        <taxon>Persicobacter</taxon>
    </lineage>
</organism>
<dbReference type="Proteomes" id="UP001354989">
    <property type="component" value="Chromosome"/>
</dbReference>
<sequence>MNIASAKRISILYTLAGEAKEMEIRRFSEQLQQAGKTVEVICCIPEKTLVPAQPWGHFSAEDFNFSGTLKSEMLERFLEEDFDMLLHFDLEHDSLTDYVNARSNAKMRIGRFFEGKEAFYELMFMLQDHEQPKQMTAIFYRYLQAIH</sequence>
<accession>A0ABN6L905</accession>
<keyword evidence="2" id="KW-1185">Reference proteome</keyword>
<dbReference type="InterPro" id="IPR054207">
    <property type="entry name" value="DUF6913"/>
</dbReference>
<evidence type="ECO:0000313" key="1">
    <source>
        <dbReference type="EMBL" id="BDC99613.1"/>
    </source>
</evidence>